<gene>
    <name evidence="2" type="ORF">NCTC11087_00064</name>
</gene>
<protein>
    <recommendedName>
        <fullName evidence="4">Lipoprotein</fullName>
    </recommendedName>
</protein>
<dbReference type="Proteomes" id="UP000255523">
    <property type="component" value="Unassembled WGS sequence"/>
</dbReference>
<dbReference type="EMBL" id="UHFX01000003">
    <property type="protein sequence ID" value="SUO03212.1"/>
    <property type="molecule type" value="Genomic_DNA"/>
</dbReference>
<organism evidence="2 3">
    <name type="scientific">Faecalicoccus pleomorphus</name>
    <dbReference type="NCBI Taxonomy" id="1323"/>
    <lineage>
        <taxon>Bacteria</taxon>
        <taxon>Bacillati</taxon>
        <taxon>Bacillota</taxon>
        <taxon>Erysipelotrichia</taxon>
        <taxon>Erysipelotrichales</taxon>
        <taxon>Erysipelotrichaceae</taxon>
        <taxon>Faecalicoccus</taxon>
    </lineage>
</organism>
<sequence>MKKRWLKIAMVIILAGCSSNTNTNESIALNNLAKQFEEDANTALYDLLLDTVEANEYQICSNIEKFGTYIYPTGNVNEIDITPQNWDDSTVTVYNWLEESIHFYYTEEADEETGLKTFYLYTDDGSNTKEYTIIGTKDDDDPNQISISTATNSFDKNESEPITNQETMRDNTKKMVYVYVLENILANIYGGEAIDPEMKATVQKNEEGENTILLEPNDMDVFNQLYMQGNEHGTPLDVNGSDSNLRIDSLMYDLYQITLVLDKNNCISQVIMHDRQTAKYQDQTSSSEGKIIITISKMNQDDIDMDMIRSIYTKVDNGEIPEMDFYS</sequence>
<feature type="chain" id="PRO_5039164997" description="Lipoprotein" evidence="1">
    <location>
        <begin position="24"/>
        <end position="327"/>
    </location>
</feature>
<keyword evidence="3" id="KW-1185">Reference proteome</keyword>
<evidence type="ECO:0008006" key="4">
    <source>
        <dbReference type="Google" id="ProtNLM"/>
    </source>
</evidence>
<accession>A0A380LK75</accession>
<proteinExistence type="predicted"/>
<keyword evidence="1" id="KW-0732">Signal</keyword>
<name>A0A380LK75_9FIRM</name>
<dbReference type="GeneID" id="77461067"/>
<evidence type="ECO:0000313" key="3">
    <source>
        <dbReference type="Proteomes" id="UP000255523"/>
    </source>
</evidence>
<dbReference type="AlphaFoldDB" id="A0A380LK75"/>
<evidence type="ECO:0000256" key="1">
    <source>
        <dbReference type="SAM" id="SignalP"/>
    </source>
</evidence>
<feature type="signal peptide" evidence="1">
    <location>
        <begin position="1"/>
        <end position="23"/>
    </location>
</feature>
<reference evidence="2 3" key="1">
    <citation type="submission" date="2018-06" db="EMBL/GenBank/DDBJ databases">
        <authorList>
            <consortium name="Pathogen Informatics"/>
            <person name="Doyle S."/>
        </authorList>
    </citation>
    <scope>NUCLEOTIDE SEQUENCE [LARGE SCALE GENOMIC DNA]</scope>
    <source>
        <strain evidence="2 3">NCTC11087</strain>
    </source>
</reference>
<evidence type="ECO:0000313" key="2">
    <source>
        <dbReference type="EMBL" id="SUO03212.1"/>
    </source>
</evidence>
<dbReference type="RefSeq" id="WP_022790480.1">
    <property type="nucleotide sequence ID" value="NZ_UHFX01000003.1"/>
</dbReference>